<evidence type="ECO:0000256" key="2">
    <source>
        <dbReference type="ARBA" id="ARBA00022966"/>
    </source>
</evidence>
<reference evidence="4 5" key="1">
    <citation type="journal article" date="2018" name="Gigascience">
        <title>Genomes of trombidid mites reveal novel predicted allergens and laterally-transferred genes associated with secondary metabolism.</title>
        <authorList>
            <person name="Dong X."/>
            <person name="Chaisiri K."/>
            <person name="Xia D."/>
            <person name="Armstrong S.D."/>
            <person name="Fang Y."/>
            <person name="Donnelly M.J."/>
            <person name="Kadowaki T."/>
            <person name="McGarry J.W."/>
            <person name="Darby A.C."/>
            <person name="Makepeace B.L."/>
        </authorList>
    </citation>
    <scope>NUCLEOTIDE SEQUENCE [LARGE SCALE GENOMIC DNA]</scope>
    <source>
        <strain evidence="4">UoL-UT</strain>
    </source>
</reference>
<keyword evidence="2" id="KW-0882">Thioester bond</keyword>
<dbReference type="InterPro" id="IPR011626">
    <property type="entry name" value="Alpha-macroglobulin_TED"/>
</dbReference>
<sequence length="167" mass="19147">MQAKPYINIDDKVTEESLNFLSNSQNEDGSFRENGYVLQKEMQSMSGDNSASLAAYIFIALNTNSKLDESVKEMLKKTEEYLIKHMHNTNDTYEISIITYALHLHNSTFKNTAFEKMKNCAKTNTRYTYWTKGDNSDVASVEMTSYGLMTMMLRKDITSALPALRYL</sequence>
<feature type="non-terminal residue" evidence="4">
    <location>
        <position position="167"/>
    </location>
</feature>
<dbReference type="InterPro" id="IPR050473">
    <property type="entry name" value="A2M/Complement_sys"/>
</dbReference>
<evidence type="ECO:0000259" key="3">
    <source>
        <dbReference type="Pfam" id="PF07678"/>
    </source>
</evidence>
<dbReference type="Proteomes" id="UP000288716">
    <property type="component" value="Unassembled WGS sequence"/>
</dbReference>
<evidence type="ECO:0000313" key="4">
    <source>
        <dbReference type="EMBL" id="RWS00388.1"/>
    </source>
</evidence>
<dbReference type="OrthoDB" id="6155847at2759"/>
<dbReference type="Gene3D" id="1.50.10.20">
    <property type="match status" value="1"/>
</dbReference>
<name>A0A443QBP8_9ACAR</name>
<keyword evidence="1" id="KW-0732">Signal</keyword>
<dbReference type="VEuPathDB" id="VectorBase:LDEU014478"/>
<evidence type="ECO:0000256" key="1">
    <source>
        <dbReference type="ARBA" id="ARBA00022729"/>
    </source>
</evidence>
<dbReference type="Pfam" id="PF07678">
    <property type="entry name" value="TED_complement"/>
    <property type="match status" value="1"/>
</dbReference>
<evidence type="ECO:0000313" key="5">
    <source>
        <dbReference type="Proteomes" id="UP000288716"/>
    </source>
</evidence>
<proteinExistence type="predicted"/>
<feature type="domain" description="Alpha-macroglobulin-like TED" evidence="3">
    <location>
        <begin position="2"/>
        <end position="166"/>
    </location>
</feature>
<dbReference type="PANTHER" id="PTHR11412">
    <property type="entry name" value="MACROGLOBULIN / COMPLEMENT"/>
    <property type="match status" value="1"/>
</dbReference>
<dbReference type="SUPFAM" id="SSF48239">
    <property type="entry name" value="Terpenoid cyclases/Protein prenyltransferases"/>
    <property type="match status" value="1"/>
</dbReference>
<comment type="caution">
    <text evidence="4">The sequence shown here is derived from an EMBL/GenBank/DDBJ whole genome shotgun (WGS) entry which is preliminary data.</text>
</comment>
<organism evidence="4 5">
    <name type="scientific">Leptotrombidium deliense</name>
    <dbReference type="NCBI Taxonomy" id="299467"/>
    <lineage>
        <taxon>Eukaryota</taxon>
        <taxon>Metazoa</taxon>
        <taxon>Ecdysozoa</taxon>
        <taxon>Arthropoda</taxon>
        <taxon>Chelicerata</taxon>
        <taxon>Arachnida</taxon>
        <taxon>Acari</taxon>
        <taxon>Acariformes</taxon>
        <taxon>Trombidiformes</taxon>
        <taxon>Prostigmata</taxon>
        <taxon>Anystina</taxon>
        <taxon>Parasitengona</taxon>
        <taxon>Trombiculoidea</taxon>
        <taxon>Trombiculidae</taxon>
        <taxon>Leptotrombidium</taxon>
    </lineage>
</organism>
<dbReference type="GO" id="GO:0005615">
    <property type="term" value="C:extracellular space"/>
    <property type="evidence" value="ECO:0007669"/>
    <property type="project" value="InterPro"/>
</dbReference>
<dbReference type="EMBL" id="NCKV01060118">
    <property type="protein sequence ID" value="RWS00388.1"/>
    <property type="molecule type" value="Genomic_DNA"/>
</dbReference>
<accession>A0A443QBP8</accession>
<dbReference type="InterPro" id="IPR008930">
    <property type="entry name" value="Terpenoid_cyclase/PrenylTrfase"/>
</dbReference>
<dbReference type="PANTHER" id="PTHR11412:SF136">
    <property type="entry name" value="CD109 ANTIGEN"/>
    <property type="match status" value="1"/>
</dbReference>
<gene>
    <name evidence="4" type="ORF">B4U80_15085</name>
</gene>
<dbReference type="AlphaFoldDB" id="A0A443QBP8"/>
<dbReference type="STRING" id="299467.A0A443QBP8"/>
<protein>
    <submittedName>
        <fullName evidence="4">CD109 antigen-like protein</fullName>
    </submittedName>
</protein>
<keyword evidence="5" id="KW-1185">Reference proteome</keyword>